<keyword evidence="2" id="KW-0677">Repeat</keyword>
<keyword evidence="1" id="KW-0479">Metal-binding</keyword>
<feature type="region of interest" description="Disordered" evidence="6">
    <location>
        <begin position="46"/>
        <end position="68"/>
    </location>
</feature>
<evidence type="ECO:0000313" key="8">
    <source>
        <dbReference type="EMBL" id="CAJ0577556.1"/>
    </source>
</evidence>
<evidence type="ECO:0000259" key="7">
    <source>
        <dbReference type="PROSITE" id="PS50157"/>
    </source>
</evidence>
<dbReference type="AlphaFoldDB" id="A0AA36D0C1"/>
<name>A0AA36D0C1_9BILA</name>
<dbReference type="SMART" id="SM00355">
    <property type="entry name" value="ZnF_C2H2"/>
    <property type="match status" value="2"/>
</dbReference>
<feature type="domain" description="C2H2-type" evidence="7">
    <location>
        <begin position="94"/>
        <end position="121"/>
    </location>
</feature>
<feature type="region of interest" description="Disordered" evidence="6">
    <location>
        <begin position="154"/>
        <end position="189"/>
    </location>
</feature>
<evidence type="ECO:0000256" key="2">
    <source>
        <dbReference type="ARBA" id="ARBA00022737"/>
    </source>
</evidence>
<dbReference type="GO" id="GO:0008270">
    <property type="term" value="F:zinc ion binding"/>
    <property type="evidence" value="ECO:0007669"/>
    <property type="project" value="UniProtKB-KW"/>
</dbReference>
<dbReference type="Gene3D" id="3.30.160.60">
    <property type="entry name" value="Classic Zinc Finger"/>
    <property type="match status" value="1"/>
</dbReference>
<dbReference type="GO" id="GO:0000981">
    <property type="term" value="F:DNA-binding transcription factor activity, RNA polymerase II-specific"/>
    <property type="evidence" value="ECO:0007669"/>
    <property type="project" value="TreeGrafter"/>
</dbReference>
<dbReference type="Proteomes" id="UP001177023">
    <property type="component" value="Unassembled WGS sequence"/>
</dbReference>
<dbReference type="GO" id="GO:0005634">
    <property type="term" value="C:nucleus"/>
    <property type="evidence" value="ECO:0007669"/>
    <property type="project" value="TreeGrafter"/>
</dbReference>
<sequence>MLNFVNAEPLITLENGEKPFLCACGVSFSAEATLNAHQQHYCKLSARQNDGPGSSSRDSPRKVPSRCSQCDYQPNSASQLSVHMRQAHADVQAYVCRECGYRGFSPRGIRAHMRTHTNLEDVNAYFAITSQLGVGSASFEDLLNNHVIKVSHNGRTASTSSDVSEQANPMPDNPIKTEPFARSLNLSQF</sequence>
<proteinExistence type="predicted"/>
<evidence type="ECO:0000256" key="3">
    <source>
        <dbReference type="ARBA" id="ARBA00022771"/>
    </source>
</evidence>
<accession>A0AA36D0C1</accession>
<dbReference type="PANTHER" id="PTHR24409:SF295">
    <property type="entry name" value="AZ2-RELATED"/>
    <property type="match status" value="1"/>
</dbReference>
<evidence type="ECO:0000256" key="5">
    <source>
        <dbReference type="PROSITE-ProRule" id="PRU00042"/>
    </source>
</evidence>
<keyword evidence="9" id="KW-1185">Reference proteome</keyword>
<feature type="non-terminal residue" evidence="8">
    <location>
        <position position="189"/>
    </location>
</feature>
<feature type="compositionally biased region" description="Polar residues" evidence="6">
    <location>
        <begin position="154"/>
        <end position="167"/>
    </location>
</feature>
<dbReference type="EMBL" id="CATQJA010002651">
    <property type="protein sequence ID" value="CAJ0577556.1"/>
    <property type="molecule type" value="Genomic_DNA"/>
</dbReference>
<evidence type="ECO:0000256" key="4">
    <source>
        <dbReference type="ARBA" id="ARBA00022833"/>
    </source>
</evidence>
<dbReference type="SUPFAM" id="SSF57667">
    <property type="entry name" value="beta-beta-alpha zinc fingers"/>
    <property type="match status" value="1"/>
</dbReference>
<dbReference type="InterPro" id="IPR036236">
    <property type="entry name" value="Znf_C2H2_sf"/>
</dbReference>
<dbReference type="PROSITE" id="PS50157">
    <property type="entry name" value="ZINC_FINGER_C2H2_2"/>
    <property type="match status" value="1"/>
</dbReference>
<dbReference type="InterPro" id="IPR013087">
    <property type="entry name" value="Znf_C2H2_type"/>
</dbReference>
<dbReference type="GO" id="GO:0000977">
    <property type="term" value="F:RNA polymerase II transcription regulatory region sequence-specific DNA binding"/>
    <property type="evidence" value="ECO:0007669"/>
    <property type="project" value="TreeGrafter"/>
</dbReference>
<feature type="compositionally biased region" description="Polar residues" evidence="6">
    <location>
        <begin position="46"/>
        <end position="57"/>
    </location>
</feature>
<protein>
    <recommendedName>
        <fullName evidence="7">C2H2-type domain-containing protein</fullName>
    </recommendedName>
</protein>
<organism evidence="8 9">
    <name type="scientific">Mesorhabditis spiculigera</name>
    <dbReference type="NCBI Taxonomy" id="96644"/>
    <lineage>
        <taxon>Eukaryota</taxon>
        <taxon>Metazoa</taxon>
        <taxon>Ecdysozoa</taxon>
        <taxon>Nematoda</taxon>
        <taxon>Chromadorea</taxon>
        <taxon>Rhabditida</taxon>
        <taxon>Rhabditina</taxon>
        <taxon>Rhabditomorpha</taxon>
        <taxon>Rhabditoidea</taxon>
        <taxon>Rhabditidae</taxon>
        <taxon>Mesorhabditinae</taxon>
        <taxon>Mesorhabditis</taxon>
    </lineage>
</organism>
<reference evidence="8" key="1">
    <citation type="submission" date="2023-06" db="EMBL/GenBank/DDBJ databases">
        <authorList>
            <person name="Delattre M."/>
        </authorList>
    </citation>
    <scope>NUCLEOTIDE SEQUENCE</scope>
    <source>
        <strain evidence="8">AF72</strain>
    </source>
</reference>
<evidence type="ECO:0000256" key="1">
    <source>
        <dbReference type="ARBA" id="ARBA00022723"/>
    </source>
</evidence>
<keyword evidence="3 5" id="KW-0863">Zinc-finger</keyword>
<comment type="caution">
    <text evidence="8">The sequence shown here is derived from an EMBL/GenBank/DDBJ whole genome shotgun (WGS) entry which is preliminary data.</text>
</comment>
<evidence type="ECO:0000256" key="6">
    <source>
        <dbReference type="SAM" id="MobiDB-lite"/>
    </source>
</evidence>
<dbReference type="PANTHER" id="PTHR24409">
    <property type="entry name" value="ZINC FINGER PROTEIN 142"/>
    <property type="match status" value="1"/>
</dbReference>
<keyword evidence="4" id="KW-0862">Zinc</keyword>
<gene>
    <name evidence="8" type="ORF">MSPICULIGERA_LOCUS15827</name>
</gene>
<evidence type="ECO:0000313" key="9">
    <source>
        <dbReference type="Proteomes" id="UP001177023"/>
    </source>
</evidence>